<organism evidence="1 2">
    <name type="scientific">Colletotrichum trifolii</name>
    <dbReference type="NCBI Taxonomy" id="5466"/>
    <lineage>
        <taxon>Eukaryota</taxon>
        <taxon>Fungi</taxon>
        <taxon>Dikarya</taxon>
        <taxon>Ascomycota</taxon>
        <taxon>Pezizomycotina</taxon>
        <taxon>Sordariomycetes</taxon>
        <taxon>Hypocreomycetidae</taxon>
        <taxon>Glomerellales</taxon>
        <taxon>Glomerellaceae</taxon>
        <taxon>Colletotrichum</taxon>
        <taxon>Colletotrichum orbiculare species complex</taxon>
    </lineage>
</organism>
<evidence type="ECO:0000313" key="2">
    <source>
        <dbReference type="Proteomes" id="UP000295703"/>
    </source>
</evidence>
<keyword evidence="2" id="KW-1185">Reference proteome</keyword>
<proteinExistence type="predicted"/>
<dbReference type="Proteomes" id="UP000295703">
    <property type="component" value="Unassembled WGS sequence"/>
</dbReference>
<accession>A0A4R8QDC1</accession>
<name>A0A4R8QDC1_COLTR</name>
<dbReference type="EMBL" id="RYZW01000251">
    <property type="protein sequence ID" value="TDZ36747.1"/>
    <property type="molecule type" value="Genomic_DNA"/>
</dbReference>
<comment type="caution">
    <text evidence="1">The sequence shown here is derived from an EMBL/GenBank/DDBJ whole genome shotgun (WGS) entry which is preliminary data.</text>
</comment>
<gene>
    <name evidence="1" type="ORF">CTRI78_v011255</name>
</gene>
<sequence length="203" mass="23351">MDSGDQTGIWLGVLNETEDIAQIHDYFDEIPLWQPAVNGDVFEEARYVIQRDTAASSETTKLPEETPWEHLHEKRLNSYKLTTVEKRVSRRRPANPGGLDTSLKGANNRYKIPAHEFDASKGPIYEEDRCKILQLQADIARLGQKKALNTDIMIDRAMCLKPPLRERALQLHFNQLRKATEAEKEHECLRSVRLNSRESLTRS</sequence>
<reference evidence="1 2" key="1">
    <citation type="submission" date="2018-12" db="EMBL/GenBank/DDBJ databases">
        <title>Genome sequence and assembly of Colletotrichum trifolii.</title>
        <authorList>
            <person name="Gan P."/>
            <person name="Shirasu K."/>
        </authorList>
    </citation>
    <scope>NUCLEOTIDE SEQUENCE [LARGE SCALE GENOMIC DNA]</scope>
    <source>
        <strain evidence="1 2">543-2</strain>
    </source>
</reference>
<dbReference type="AlphaFoldDB" id="A0A4R8QDC1"/>
<protein>
    <submittedName>
        <fullName evidence="1">Uncharacterized protein</fullName>
    </submittedName>
</protein>
<evidence type="ECO:0000313" key="1">
    <source>
        <dbReference type="EMBL" id="TDZ36747.1"/>
    </source>
</evidence>